<dbReference type="EMBL" id="BGZK01000989">
    <property type="protein sequence ID" value="GBP67704.1"/>
    <property type="molecule type" value="Genomic_DNA"/>
</dbReference>
<accession>A0A4C1XYE1</accession>
<sequence>MRLSILKTDVRPPNVNKKSPGRFSALTSHAMSHSVGGRTSAVPRSPRTSRNSARSTTLGRRRPMSVLWPPSADTKHMTHGTRNAHWRPTAHTSEARRGRGHYARAETAADSAARLCSSDANLVS</sequence>
<keyword evidence="3" id="KW-1185">Reference proteome</keyword>
<protein>
    <submittedName>
        <fullName evidence="2">Uncharacterized protein</fullName>
    </submittedName>
</protein>
<feature type="compositionally biased region" description="Polar residues" evidence="1">
    <location>
        <begin position="46"/>
        <end position="58"/>
    </location>
</feature>
<organism evidence="2 3">
    <name type="scientific">Eumeta variegata</name>
    <name type="common">Bagworm moth</name>
    <name type="synonym">Eumeta japonica</name>
    <dbReference type="NCBI Taxonomy" id="151549"/>
    <lineage>
        <taxon>Eukaryota</taxon>
        <taxon>Metazoa</taxon>
        <taxon>Ecdysozoa</taxon>
        <taxon>Arthropoda</taxon>
        <taxon>Hexapoda</taxon>
        <taxon>Insecta</taxon>
        <taxon>Pterygota</taxon>
        <taxon>Neoptera</taxon>
        <taxon>Endopterygota</taxon>
        <taxon>Lepidoptera</taxon>
        <taxon>Glossata</taxon>
        <taxon>Ditrysia</taxon>
        <taxon>Tineoidea</taxon>
        <taxon>Psychidae</taxon>
        <taxon>Oiketicinae</taxon>
        <taxon>Eumeta</taxon>
    </lineage>
</organism>
<name>A0A4C1XYE1_EUMVA</name>
<dbReference type="Proteomes" id="UP000299102">
    <property type="component" value="Unassembled WGS sequence"/>
</dbReference>
<reference evidence="2 3" key="1">
    <citation type="journal article" date="2019" name="Commun. Biol.">
        <title>The bagworm genome reveals a unique fibroin gene that provides high tensile strength.</title>
        <authorList>
            <person name="Kono N."/>
            <person name="Nakamura H."/>
            <person name="Ohtoshi R."/>
            <person name="Tomita M."/>
            <person name="Numata K."/>
            <person name="Arakawa K."/>
        </authorList>
    </citation>
    <scope>NUCLEOTIDE SEQUENCE [LARGE SCALE GENOMIC DNA]</scope>
</reference>
<dbReference type="AlphaFoldDB" id="A0A4C1XYE1"/>
<proteinExistence type="predicted"/>
<evidence type="ECO:0000256" key="1">
    <source>
        <dbReference type="SAM" id="MobiDB-lite"/>
    </source>
</evidence>
<comment type="caution">
    <text evidence="2">The sequence shown here is derived from an EMBL/GenBank/DDBJ whole genome shotgun (WGS) entry which is preliminary data.</text>
</comment>
<evidence type="ECO:0000313" key="2">
    <source>
        <dbReference type="EMBL" id="GBP67704.1"/>
    </source>
</evidence>
<feature type="region of interest" description="Disordered" evidence="1">
    <location>
        <begin position="1"/>
        <end position="111"/>
    </location>
</feature>
<evidence type="ECO:0000313" key="3">
    <source>
        <dbReference type="Proteomes" id="UP000299102"/>
    </source>
</evidence>
<gene>
    <name evidence="2" type="ORF">EVAR_40475_1</name>
</gene>